<accession>A0A365P2B8</accession>
<gene>
    <name evidence="2" type="ORF">DPN68_06360</name>
</gene>
<evidence type="ECO:0000313" key="2">
    <source>
        <dbReference type="EMBL" id="RBA28633.1"/>
    </source>
</evidence>
<keyword evidence="1" id="KW-0472">Membrane</keyword>
<name>A0A365P2B8_9FLAO</name>
<proteinExistence type="predicted"/>
<keyword evidence="1" id="KW-0812">Transmembrane</keyword>
<reference evidence="2 3" key="1">
    <citation type="submission" date="2018-06" db="EMBL/GenBank/DDBJ databases">
        <title>Flavobacterium tibetense sp. nov., isolated from a wetland YonghuCo on Tibetan Plateau.</title>
        <authorList>
            <person name="Xing P."/>
            <person name="Phurbu D."/>
            <person name="Lu H."/>
        </authorList>
    </citation>
    <scope>NUCLEOTIDE SEQUENCE [LARGE SCALE GENOMIC DNA]</scope>
    <source>
        <strain evidence="2 3">YH5</strain>
    </source>
</reference>
<keyword evidence="3" id="KW-1185">Reference proteome</keyword>
<comment type="caution">
    <text evidence="2">The sequence shown here is derived from an EMBL/GenBank/DDBJ whole genome shotgun (WGS) entry which is preliminary data.</text>
</comment>
<feature type="transmembrane region" description="Helical" evidence="1">
    <location>
        <begin position="12"/>
        <end position="32"/>
    </location>
</feature>
<protein>
    <submittedName>
        <fullName evidence="2">Uncharacterized protein</fullName>
    </submittedName>
</protein>
<dbReference type="Proteomes" id="UP000253319">
    <property type="component" value="Unassembled WGS sequence"/>
</dbReference>
<evidence type="ECO:0000256" key="1">
    <source>
        <dbReference type="SAM" id="Phobius"/>
    </source>
</evidence>
<dbReference type="EMBL" id="QLST01000006">
    <property type="protein sequence ID" value="RBA28633.1"/>
    <property type="molecule type" value="Genomic_DNA"/>
</dbReference>
<dbReference type="Pfam" id="PF25589">
    <property type="entry name" value="DUF7935"/>
    <property type="match status" value="1"/>
</dbReference>
<dbReference type="RefSeq" id="WP_113988814.1">
    <property type="nucleotide sequence ID" value="NZ_QLST01000006.1"/>
</dbReference>
<organism evidence="2 3">
    <name type="scientific">Flavobacterium tibetense</name>
    <dbReference type="NCBI Taxonomy" id="2233533"/>
    <lineage>
        <taxon>Bacteria</taxon>
        <taxon>Pseudomonadati</taxon>
        <taxon>Bacteroidota</taxon>
        <taxon>Flavobacteriia</taxon>
        <taxon>Flavobacteriales</taxon>
        <taxon>Flavobacteriaceae</taxon>
        <taxon>Flavobacterium</taxon>
    </lineage>
</organism>
<sequence length="174" mass="20106">MNLETKLLEIAAYTVPAIVTGGIAFFVLQAFFKNEENRRRFELLKENQKQALPIRLQAYERMVLFLERINPPQLLMRVAPISTNKHDYATLLIHNIQTEFEHNLTQQVYVTAATWEIVSKAKNTTIQMIRQKSVEEEVPTAEKLREAILIDLTQNDSACAIAISYLKEDLKKIF</sequence>
<dbReference type="InterPro" id="IPR057695">
    <property type="entry name" value="DUF7935"/>
</dbReference>
<dbReference type="AlphaFoldDB" id="A0A365P2B8"/>
<evidence type="ECO:0000313" key="3">
    <source>
        <dbReference type="Proteomes" id="UP000253319"/>
    </source>
</evidence>
<keyword evidence="1" id="KW-1133">Transmembrane helix</keyword>
<dbReference type="OrthoDB" id="1493032at2"/>